<evidence type="ECO:0000256" key="3">
    <source>
        <dbReference type="ARBA" id="ARBA00023125"/>
    </source>
</evidence>
<proteinExistence type="predicted"/>
<keyword evidence="3" id="KW-0238">DNA-binding</keyword>
<name>K1UGZ3_9ZZZZ</name>
<dbReference type="GO" id="GO:0140664">
    <property type="term" value="F:ATP-dependent DNA damage sensor activity"/>
    <property type="evidence" value="ECO:0007669"/>
    <property type="project" value="InterPro"/>
</dbReference>
<dbReference type="Pfam" id="PF00488">
    <property type="entry name" value="MutS_V"/>
    <property type="match status" value="1"/>
</dbReference>
<dbReference type="AlphaFoldDB" id="K1UGZ3"/>
<keyword evidence="4" id="KW-0472">Membrane</keyword>
<evidence type="ECO:0000313" key="6">
    <source>
        <dbReference type="EMBL" id="EKC81448.1"/>
    </source>
</evidence>
<evidence type="ECO:0000256" key="2">
    <source>
        <dbReference type="ARBA" id="ARBA00022840"/>
    </source>
</evidence>
<evidence type="ECO:0000256" key="4">
    <source>
        <dbReference type="SAM" id="Phobius"/>
    </source>
</evidence>
<evidence type="ECO:0000256" key="1">
    <source>
        <dbReference type="ARBA" id="ARBA00022741"/>
    </source>
</evidence>
<dbReference type="GO" id="GO:0006298">
    <property type="term" value="P:mismatch repair"/>
    <property type="evidence" value="ECO:0007669"/>
    <property type="project" value="InterPro"/>
</dbReference>
<feature type="transmembrane region" description="Helical" evidence="4">
    <location>
        <begin position="72"/>
        <end position="101"/>
    </location>
</feature>
<comment type="caution">
    <text evidence="6">The sequence shown here is derived from an EMBL/GenBank/DDBJ whole genome shotgun (WGS) entry which is preliminary data.</text>
</comment>
<dbReference type="PANTHER" id="PTHR11361">
    <property type="entry name" value="DNA MISMATCH REPAIR PROTEIN MUTS FAMILY MEMBER"/>
    <property type="match status" value="1"/>
</dbReference>
<sequence length="457" mass="51494">MLYARLRTLRGPDDCKAFAERTAFFEHDPERAGRCTAHLGLLAKEDAYELHRLVFDETPRLQGIPTAHATSLLAAAALIAGCIRPVFFFLFLALFVVNLWIHYTNKIHVFGYLLTVRQFHRALRVARRLASERVPGSSAAAETIRTATRIQRRSRIVGQQADGGDLAAAAYLFVELFKIAFCLEPLLFHRFLRSIEGHRETIHRLLRFIGETDATLSVARLRRERPTCRPEFLGDKRLEAVGVIHPLIDGCVANTLRLENESLLLTGSNMSGKTTFLRTLILNALLGETVGFCFAERFRLPYCRIFSVIGLTDDLGQGTSYYLQEVLSVKRLLEAANKYTPCLFALDEPFKGTNTAERIAAGKAVLSHLNRSGQLVLVSTHDLELAVRLRSDGFVPYHFREEIADRRLTFDYRLHPGVPAGHNALRILELYGYPPEVVAQARRISEELTGSEPPRDR</sequence>
<dbReference type="GO" id="GO:0005829">
    <property type="term" value="C:cytosol"/>
    <property type="evidence" value="ECO:0007669"/>
    <property type="project" value="TreeGrafter"/>
</dbReference>
<dbReference type="SMART" id="SM00534">
    <property type="entry name" value="MUTSac"/>
    <property type="match status" value="1"/>
</dbReference>
<keyword evidence="2" id="KW-0067">ATP-binding</keyword>
<dbReference type="Gene3D" id="3.40.50.300">
    <property type="entry name" value="P-loop containing nucleotide triphosphate hydrolases"/>
    <property type="match status" value="1"/>
</dbReference>
<dbReference type="InterPro" id="IPR000432">
    <property type="entry name" value="DNA_mismatch_repair_MutS_C"/>
</dbReference>
<dbReference type="GO" id="GO:0005524">
    <property type="term" value="F:ATP binding"/>
    <property type="evidence" value="ECO:0007669"/>
    <property type="project" value="UniProtKB-KW"/>
</dbReference>
<reference evidence="6" key="1">
    <citation type="journal article" date="2013" name="Environ. Microbiol.">
        <title>Microbiota from the distal guts of lean and obese adolescents exhibit partial functional redundancy besides clear differences in community structure.</title>
        <authorList>
            <person name="Ferrer M."/>
            <person name="Ruiz A."/>
            <person name="Lanza F."/>
            <person name="Haange S.B."/>
            <person name="Oberbach A."/>
            <person name="Till H."/>
            <person name="Bargiela R."/>
            <person name="Campoy C."/>
            <person name="Segura M.T."/>
            <person name="Richter M."/>
            <person name="von Bergen M."/>
            <person name="Seifert J."/>
            <person name="Suarez A."/>
        </authorList>
    </citation>
    <scope>NUCLEOTIDE SEQUENCE</scope>
</reference>
<dbReference type="InterPro" id="IPR027417">
    <property type="entry name" value="P-loop_NTPase"/>
</dbReference>
<dbReference type="InterPro" id="IPR045076">
    <property type="entry name" value="MutS"/>
</dbReference>
<feature type="domain" description="DNA mismatch repair proteins mutS family" evidence="5">
    <location>
        <begin position="260"/>
        <end position="446"/>
    </location>
</feature>
<accession>K1UGZ3</accession>
<keyword evidence="4" id="KW-1133">Transmembrane helix</keyword>
<dbReference type="PANTHER" id="PTHR11361:SF152">
    <property type="entry name" value="DNA MISMATCH REPAIR PROTEIN"/>
    <property type="match status" value="1"/>
</dbReference>
<organism evidence="6">
    <name type="scientific">human gut metagenome</name>
    <dbReference type="NCBI Taxonomy" id="408170"/>
    <lineage>
        <taxon>unclassified sequences</taxon>
        <taxon>metagenomes</taxon>
        <taxon>organismal metagenomes</taxon>
    </lineage>
</organism>
<dbReference type="SUPFAM" id="SSF52540">
    <property type="entry name" value="P-loop containing nucleoside triphosphate hydrolases"/>
    <property type="match status" value="1"/>
</dbReference>
<evidence type="ECO:0000259" key="5">
    <source>
        <dbReference type="SMART" id="SM00534"/>
    </source>
</evidence>
<protein>
    <submittedName>
        <fullName evidence="6">DNA mismatch repair protein MutS domain protein</fullName>
    </submittedName>
</protein>
<keyword evidence="4" id="KW-0812">Transmembrane</keyword>
<dbReference type="GO" id="GO:0030983">
    <property type="term" value="F:mismatched DNA binding"/>
    <property type="evidence" value="ECO:0007669"/>
    <property type="project" value="InterPro"/>
</dbReference>
<gene>
    <name evidence="6" type="ORF">LEA_00333</name>
</gene>
<dbReference type="EMBL" id="AJWY01000236">
    <property type="protein sequence ID" value="EKC81448.1"/>
    <property type="molecule type" value="Genomic_DNA"/>
</dbReference>
<keyword evidence="1" id="KW-0547">Nucleotide-binding</keyword>